<dbReference type="Gene3D" id="2.30.30.390">
    <property type="entry name" value="Hemimethylated DNA-binding domain"/>
    <property type="match status" value="1"/>
</dbReference>
<organism evidence="3 4">
    <name type="scientific">Brevundimonas viscosa</name>
    <dbReference type="NCBI Taxonomy" id="871741"/>
    <lineage>
        <taxon>Bacteria</taxon>
        <taxon>Pseudomonadati</taxon>
        <taxon>Pseudomonadota</taxon>
        <taxon>Alphaproteobacteria</taxon>
        <taxon>Caulobacterales</taxon>
        <taxon>Caulobacteraceae</taxon>
        <taxon>Brevundimonas</taxon>
    </lineage>
</organism>
<dbReference type="EMBL" id="FOZV01000006">
    <property type="protein sequence ID" value="SFS80887.1"/>
    <property type="molecule type" value="Genomic_DNA"/>
</dbReference>
<keyword evidence="4" id="KW-1185">Reference proteome</keyword>
<name>A0A1I6SVF2_9CAUL</name>
<evidence type="ECO:0000313" key="3">
    <source>
        <dbReference type="EMBL" id="SFS80887.1"/>
    </source>
</evidence>
<gene>
    <name evidence="3" type="ORF">SAMN05192570_2712</name>
</gene>
<proteinExistence type="predicted"/>
<evidence type="ECO:0000256" key="1">
    <source>
        <dbReference type="NCBIfam" id="TIGR02097"/>
    </source>
</evidence>
<dbReference type="Proteomes" id="UP000198788">
    <property type="component" value="Unassembled WGS sequence"/>
</dbReference>
<dbReference type="NCBIfam" id="TIGR02097">
    <property type="entry name" value="yccV"/>
    <property type="match status" value="1"/>
</dbReference>
<protein>
    <recommendedName>
        <fullName evidence="1">Heat shock protein HspQ</fullName>
    </recommendedName>
</protein>
<dbReference type="InterPro" id="IPR011722">
    <property type="entry name" value="Hemimethylated_DNA-bd_dom"/>
</dbReference>
<dbReference type="SMART" id="SM00992">
    <property type="entry name" value="YccV-like"/>
    <property type="match status" value="1"/>
</dbReference>
<dbReference type="AlphaFoldDB" id="A0A1I6SVF2"/>
<evidence type="ECO:0000259" key="2">
    <source>
        <dbReference type="SMART" id="SM00992"/>
    </source>
</evidence>
<dbReference type="STRING" id="871741.SAMN05192570_2712"/>
<feature type="domain" description="Hemimethylated DNA-binding" evidence="2">
    <location>
        <begin position="6"/>
        <end position="99"/>
    </location>
</feature>
<dbReference type="SUPFAM" id="SSF141255">
    <property type="entry name" value="YccV-like"/>
    <property type="match status" value="1"/>
</dbReference>
<dbReference type="InterPro" id="IPR036623">
    <property type="entry name" value="Hemimethylated_DNA-bd_sf"/>
</dbReference>
<evidence type="ECO:0000313" key="4">
    <source>
        <dbReference type="Proteomes" id="UP000198788"/>
    </source>
</evidence>
<dbReference type="Pfam" id="PF08755">
    <property type="entry name" value="YccV-like"/>
    <property type="match status" value="1"/>
</dbReference>
<reference evidence="4" key="1">
    <citation type="submission" date="2016-10" db="EMBL/GenBank/DDBJ databases">
        <authorList>
            <person name="Varghese N."/>
            <person name="Submissions S."/>
        </authorList>
    </citation>
    <scope>NUCLEOTIDE SEQUENCE [LARGE SCALE GENOMIC DNA]</scope>
    <source>
        <strain evidence="4">CGMCC 1.10683</strain>
    </source>
</reference>
<dbReference type="GO" id="GO:0003677">
    <property type="term" value="F:DNA binding"/>
    <property type="evidence" value="ECO:0007669"/>
    <property type="project" value="UniProtKB-UniRule"/>
</dbReference>
<accession>A0A1I6SVF2</accession>
<sequence length="104" mass="11330">MMTQTSARFALGHVVRHRDAAFRGVVVDVDPSFAGQPGETGDISPDQPFYQVLALGEGGGFIAYAPEDALEPDPEIKGLSQVDERRFFTVDARGRHAPRTHAIH</sequence>
<keyword evidence="3" id="KW-0346">Stress response</keyword>